<dbReference type="GO" id="GO:0003700">
    <property type="term" value="F:DNA-binding transcription factor activity"/>
    <property type="evidence" value="ECO:0007669"/>
    <property type="project" value="InterPro"/>
</dbReference>
<dbReference type="AlphaFoldDB" id="A0A5D3WK46"/>
<reference evidence="5 6" key="1">
    <citation type="submission" date="2019-07" db="EMBL/GenBank/DDBJ databases">
        <title>Genomic Encyclopedia of Type Strains, Phase IV (KMG-IV): sequencing the most valuable type-strain genomes for metagenomic binning, comparative biology and taxonomic classification.</title>
        <authorList>
            <person name="Goeker M."/>
        </authorList>
    </citation>
    <scope>NUCLEOTIDE SEQUENCE [LARGE SCALE GENOMIC DNA]</scope>
    <source>
        <strain evidence="5 6">SS015</strain>
    </source>
</reference>
<dbReference type="InterPro" id="IPR011991">
    <property type="entry name" value="ArsR-like_HTH"/>
</dbReference>
<dbReference type="PANTHER" id="PTHR33154:SF18">
    <property type="entry name" value="ARSENICAL RESISTANCE OPERON REPRESSOR"/>
    <property type="match status" value="1"/>
</dbReference>
<evidence type="ECO:0000313" key="6">
    <source>
        <dbReference type="Proteomes" id="UP000324159"/>
    </source>
</evidence>
<dbReference type="Pfam" id="PF01022">
    <property type="entry name" value="HTH_5"/>
    <property type="match status" value="1"/>
</dbReference>
<dbReference type="NCBIfam" id="NF033788">
    <property type="entry name" value="HTH_metalloreg"/>
    <property type="match status" value="1"/>
</dbReference>
<evidence type="ECO:0000313" key="5">
    <source>
        <dbReference type="EMBL" id="TYO99345.1"/>
    </source>
</evidence>
<dbReference type="EMBL" id="VNIB01000003">
    <property type="protein sequence ID" value="TYO99345.1"/>
    <property type="molecule type" value="Genomic_DNA"/>
</dbReference>
<dbReference type="InterPro" id="IPR036388">
    <property type="entry name" value="WH-like_DNA-bd_sf"/>
</dbReference>
<dbReference type="PANTHER" id="PTHR33154">
    <property type="entry name" value="TRANSCRIPTIONAL REGULATOR, ARSR FAMILY"/>
    <property type="match status" value="1"/>
</dbReference>
<keyword evidence="3" id="KW-0804">Transcription</keyword>
<dbReference type="InterPro" id="IPR001845">
    <property type="entry name" value="HTH_ArsR_DNA-bd_dom"/>
</dbReference>
<keyword evidence="6" id="KW-1185">Reference proteome</keyword>
<protein>
    <submittedName>
        <fullName evidence="5">ArsR family transcriptional regulator</fullName>
    </submittedName>
</protein>
<proteinExistence type="predicted"/>
<sequence>MCAMKRLCDHLKALGDETRLRILNLLRDDELCVCDLFAVLGLPQSTVSRHLAILRRAGWVNDQRRGSWMYYRLTDDAQARSLLDPLLQRLAGSERSVADLVALRQYLRKKSETECL</sequence>
<dbReference type="PRINTS" id="PR00778">
    <property type="entry name" value="HTHARSR"/>
</dbReference>
<accession>A0A5D3WK46</accession>
<keyword evidence="1" id="KW-0805">Transcription regulation</keyword>
<organism evidence="5 6">
    <name type="scientific">Geothermobacter ehrlichii</name>
    <dbReference type="NCBI Taxonomy" id="213224"/>
    <lineage>
        <taxon>Bacteria</taxon>
        <taxon>Pseudomonadati</taxon>
        <taxon>Thermodesulfobacteriota</taxon>
        <taxon>Desulfuromonadia</taxon>
        <taxon>Desulfuromonadales</taxon>
        <taxon>Geothermobacteraceae</taxon>
        <taxon>Geothermobacter</taxon>
    </lineage>
</organism>
<dbReference type="InterPro" id="IPR051081">
    <property type="entry name" value="HTH_MetalResp_TranReg"/>
</dbReference>
<evidence type="ECO:0000256" key="2">
    <source>
        <dbReference type="ARBA" id="ARBA00023125"/>
    </source>
</evidence>
<dbReference type="Proteomes" id="UP000324159">
    <property type="component" value="Unassembled WGS sequence"/>
</dbReference>
<gene>
    <name evidence="5" type="ORF">EDC39_103191</name>
</gene>
<evidence type="ECO:0000259" key="4">
    <source>
        <dbReference type="PROSITE" id="PS50987"/>
    </source>
</evidence>
<dbReference type="SMART" id="SM00418">
    <property type="entry name" value="HTH_ARSR"/>
    <property type="match status" value="1"/>
</dbReference>
<dbReference type="SUPFAM" id="SSF46785">
    <property type="entry name" value="Winged helix' DNA-binding domain"/>
    <property type="match status" value="1"/>
</dbReference>
<dbReference type="Gene3D" id="1.10.10.10">
    <property type="entry name" value="Winged helix-like DNA-binding domain superfamily/Winged helix DNA-binding domain"/>
    <property type="match status" value="1"/>
</dbReference>
<evidence type="ECO:0000256" key="1">
    <source>
        <dbReference type="ARBA" id="ARBA00023015"/>
    </source>
</evidence>
<evidence type="ECO:0000256" key="3">
    <source>
        <dbReference type="ARBA" id="ARBA00023163"/>
    </source>
</evidence>
<dbReference type="PROSITE" id="PS50987">
    <property type="entry name" value="HTH_ARSR_2"/>
    <property type="match status" value="1"/>
</dbReference>
<name>A0A5D3WK46_9BACT</name>
<feature type="domain" description="HTH arsR-type" evidence="4">
    <location>
        <begin position="1"/>
        <end position="94"/>
    </location>
</feature>
<comment type="caution">
    <text evidence="5">The sequence shown here is derived from an EMBL/GenBank/DDBJ whole genome shotgun (WGS) entry which is preliminary data.</text>
</comment>
<dbReference type="InterPro" id="IPR036390">
    <property type="entry name" value="WH_DNA-bd_sf"/>
</dbReference>
<dbReference type="CDD" id="cd00090">
    <property type="entry name" value="HTH_ARSR"/>
    <property type="match status" value="1"/>
</dbReference>
<dbReference type="GO" id="GO:0003677">
    <property type="term" value="F:DNA binding"/>
    <property type="evidence" value="ECO:0007669"/>
    <property type="project" value="UniProtKB-KW"/>
</dbReference>
<keyword evidence="2" id="KW-0238">DNA-binding</keyword>